<organism evidence="5 6">
    <name type="scientific">Phytophthora lilii</name>
    <dbReference type="NCBI Taxonomy" id="2077276"/>
    <lineage>
        <taxon>Eukaryota</taxon>
        <taxon>Sar</taxon>
        <taxon>Stramenopiles</taxon>
        <taxon>Oomycota</taxon>
        <taxon>Peronosporomycetes</taxon>
        <taxon>Peronosporales</taxon>
        <taxon>Peronosporaceae</taxon>
        <taxon>Phytophthora</taxon>
    </lineage>
</organism>
<feature type="compositionally biased region" description="Basic and acidic residues" evidence="3">
    <location>
        <begin position="148"/>
        <end position="160"/>
    </location>
</feature>
<dbReference type="GO" id="GO:0071013">
    <property type="term" value="C:catalytic step 2 spliceosome"/>
    <property type="evidence" value="ECO:0007669"/>
    <property type="project" value="TreeGrafter"/>
</dbReference>
<feature type="region of interest" description="Disordered" evidence="3">
    <location>
        <begin position="99"/>
        <end position="175"/>
    </location>
</feature>
<dbReference type="PROSITE" id="PS50102">
    <property type="entry name" value="RRM"/>
    <property type="match status" value="1"/>
</dbReference>
<dbReference type="Pfam" id="PF00076">
    <property type="entry name" value="RRM_1"/>
    <property type="match status" value="1"/>
</dbReference>
<comment type="caution">
    <text evidence="5">The sequence shown here is derived from an EMBL/GenBank/DDBJ whole genome shotgun (WGS) entry which is preliminary data.</text>
</comment>
<dbReference type="PANTHER" id="PTHR45880:SF1">
    <property type="entry name" value="RNA-BINDING MOTIF PROTEIN, X-LINKED 2"/>
    <property type="match status" value="1"/>
</dbReference>
<accession>A0A9W6X1L1</accession>
<dbReference type="OrthoDB" id="439993at2759"/>
<dbReference type="GO" id="GO:0000398">
    <property type="term" value="P:mRNA splicing, via spliceosome"/>
    <property type="evidence" value="ECO:0007669"/>
    <property type="project" value="TreeGrafter"/>
</dbReference>
<dbReference type="InterPro" id="IPR035979">
    <property type="entry name" value="RBD_domain_sf"/>
</dbReference>
<keyword evidence="6" id="KW-1185">Reference proteome</keyword>
<dbReference type="GO" id="GO:0071011">
    <property type="term" value="C:precatalytic spliceosome"/>
    <property type="evidence" value="ECO:0007669"/>
    <property type="project" value="TreeGrafter"/>
</dbReference>
<dbReference type="Gene3D" id="3.30.70.330">
    <property type="match status" value="1"/>
</dbReference>
<evidence type="ECO:0000259" key="4">
    <source>
        <dbReference type="PROSITE" id="PS50102"/>
    </source>
</evidence>
<keyword evidence="1 2" id="KW-0694">RNA-binding</keyword>
<name>A0A9W6X1L1_9STRA</name>
<evidence type="ECO:0000313" key="6">
    <source>
        <dbReference type="Proteomes" id="UP001165083"/>
    </source>
</evidence>
<protein>
    <submittedName>
        <fullName evidence="5">Unnamed protein product</fullName>
    </submittedName>
</protein>
<evidence type="ECO:0000256" key="3">
    <source>
        <dbReference type="SAM" id="MobiDB-lite"/>
    </source>
</evidence>
<dbReference type="AlphaFoldDB" id="A0A9W6X1L1"/>
<dbReference type="InterPro" id="IPR012677">
    <property type="entry name" value="Nucleotide-bd_a/b_plait_sf"/>
</dbReference>
<sequence>MPLSATDARTIYIDSFKATDDHDSLRRTFSKFGKVNLVSLPRFPQSKKFKGFGFVEFTEQSAADKVAAMPSDADELCGIRVMSKIRWLEMKEQLKLRLASSDAPEASVKANNANEPGDSKSVDTAGKVAAKKKKKLKRRKPAAGGHIHFGDSDPDEKSDSSDGNDQQEAAKKQKV</sequence>
<evidence type="ECO:0000313" key="5">
    <source>
        <dbReference type="EMBL" id="GMF27033.1"/>
    </source>
</evidence>
<evidence type="ECO:0000256" key="2">
    <source>
        <dbReference type="PROSITE-ProRule" id="PRU00176"/>
    </source>
</evidence>
<feature type="domain" description="RRM" evidence="4">
    <location>
        <begin position="9"/>
        <end position="101"/>
    </location>
</feature>
<dbReference type="InterPro" id="IPR000504">
    <property type="entry name" value="RRM_dom"/>
</dbReference>
<dbReference type="Proteomes" id="UP001165083">
    <property type="component" value="Unassembled WGS sequence"/>
</dbReference>
<gene>
    <name evidence="5" type="ORF">Plil01_001127600</name>
</gene>
<dbReference type="GO" id="GO:0005686">
    <property type="term" value="C:U2 snRNP"/>
    <property type="evidence" value="ECO:0007669"/>
    <property type="project" value="TreeGrafter"/>
</dbReference>
<dbReference type="PANTHER" id="PTHR45880">
    <property type="entry name" value="RNA-BINDING MOTIF PROTEIN, X-LINKED 2"/>
    <property type="match status" value="1"/>
</dbReference>
<dbReference type="InterPro" id="IPR051847">
    <property type="entry name" value="RNA_proc/Spliceosome_comp"/>
</dbReference>
<dbReference type="EMBL" id="BSXW01000643">
    <property type="protein sequence ID" value="GMF27033.1"/>
    <property type="molecule type" value="Genomic_DNA"/>
</dbReference>
<dbReference type="GO" id="GO:0003723">
    <property type="term" value="F:RNA binding"/>
    <property type="evidence" value="ECO:0007669"/>
    <property type="project" value="UniProtKB-UniRule"/>
</dbReference>
<evidence type="ECO:0000256" key="1">
    <source>
        <dbReference type="ARBA" id="ARBA00022884"/>
    </source>
</evidence>
<dbReference type="SMART" id="SM00360">
    <property type="entry name" value="RRM"/>
    <property type="match status" value="1"/>
</dbReference>
<reference evidence="5" key="1">
    <citation type="submission" date="2023-04" db="EMBL/GenBank/DDBJ databases">
        <title>Phytophthora lilii NBRC 32176.</title>
        <authorList>
            <person name="Ichikawa N."/>
            <person name="Sato H."/>
            <person name="Tonouchi N."/>
        </authorList>
    </citation>
    <scope>NUCLEOTIDE SEQUENCE</scope>
    <source>
        <strain evidence="5">NBRC 32176</strain>
    </source>
</reference>
<feature type="compositionally biased region" description="Basic residues" evidence="3">
    <location>
        <begin position="129"/>
        <end position="141"/>
    </location>
</feature>
<dbReference type="SUPFAM" id="SSF54928">
    <property type="entry name" value="RNA-binding domain, RBD"/>
    <property type="match status" value="1"/>
</dbReference>
<proteinExistence type="predicted"/>